<dbReference type="SMART" id="SM00342">
    <property type="entry name" value="HTH_ARAC"/>
    <property type="match status" value="1"/>
</dbReference>
<feature type="transmembrane region" description="Helical" evidence="8">
    <location>
        <begin position="869"/>
        <end position="890"/>
    </location>
</feature>
<dbReference type="PANTHER" id="PTHR43547">
    <property type="entry name" value="TWO-COMPONENT HISTIDINE KINASE"/>
    <property type="match status" value="1"/>
</dbReference>
<dbReference type="PROSITE" id="PS01124">
    <property type="entry name" value="HTH_ARAC_FAMILY_2"/>
    <property type="match status" value="1"/>
</dbReference>
<protein>
    <recommendedName>
        <fullName evidence="2">histidine kinase</fullName>
        <ecNumber evidence="2">2.7.13.3</ecNumber>
    </recommendedName>
</protein>
<keyword evidence="8" id="KW-0812">Transmembrane</keyword>
<dbReference type="PRINTS" id="PR00032">
    <property type="entry name" value="HTHARAC"/>
</dbReference>
<feature type="transmembrane region" description="Helical" evidence="8">
    <location>
        <begin position="800"/>
        <end position="816"/>
    </location>
</feature>
<dbReference type="InterPro" id="IPR020449">
    <property type="entry name" value="Tscrpt_reg_AraC-type_HTH"/>
</dbReference>
<dbReference type="GO" id="GO:0043565">
    <property type="term" value="F:sequence-specific DNA binding"/>
    <property type="evidence" value="ECO:0007669"/>
    <property type="project" value="InterPro"/>
</dbReference>
<evidence type="ECO:0000259" key="10">
    <source>
        <dbReference type="PROSITE" id="PS50109"/>
    </source>
</evidence>
<dbReference type="Pfam" id="PF07695">
    <property type="entry name" value="7TMR-DISM_7TM"/>
    <property type="match status" value="1"/>
</dbReference>
<feature type="domain" description="HTH araC/xylS-type" evidence="9">
    <location>
        <begin position="1404"/>
        <end position="1503"/>
    </location>
</feature>
<dbReference type="InterPro" id="IPR011047">
    <property type="entry name" value="Quinoprotein_ADH-like_sf"/>
</dbReference>
<dbReference type="InterPro" id="IPR001789">
    <property type="entry name" value="Sig_transdc_resp-reg_receiver"/>
</dbReference>
<evidence type="ECO:0000256" key="6">
    <source>
        <dbReference type="ARBA" id="ARBA00023163"/>
    </source>
</evidence>
<dbReference type="Gene3D" id="3.30.565.10">
    <property type="entry name" value="Histidine kinase-like ATPase, C-terminal domain"/>
    <property type="match status" value="1"/>
</dbReference>
<dbReference type="InterPro" id="IPR011623">
    <property type="entry name" value="7TMR_DISM_rcpt_extracell_dom1"/>
</dbReference>
<dbReference type="InterPro" id="IPR018060">
    <property type="entry name" value="HTH_AraC"/>
</dbReference>
<reference evidence="12 13" key="1">
    <citation type="submission" date="2020-01" db="EMBL/GenBank/DDBJ databases">
        <title>Draft Genome Analysis of Muricauda sp. HICW Isolated from coastal seawater of PR China.</title>
        <authorList>
            <person name="Chen M.-X."/>
        </authorList>
    </citation>
    <scope>NUCLEOTIDE SEQUENCE [LARGE SCALE GENOMIC DNA]</scope>
    <source>
        <strain evidence="12 13">HICW</strain>
    </source>
</reference>
<evidence type="ECO:0000313" key="13">
    <source>
        <dbReference type="Proteomes" id="UP000558089"/>
    </source>
</evidence>
<keyword evidence="3 7" id="KW-0597">Phosphoprotein</keyword>
<keyword evidence="4" id="KW-0805">Transcription regulation</keyword>
<evidence type="ECO:0000256" key="4">
    <source>
        <dbReference type="ARBA" id="ARBA00023015"/>
    </source>
</evidence>
<dbReference type="InterPro" id="IPR015943">
    <property type="entry name" value="WD40/YVTN_repeat-like_dom_sf"/>
</dbReference>
<keyword evidence="5" id="KW-0238">DNA-binding</keyword>
<keyword evidence="8" id="KW-1133">Transmembrane helix</keyword>
<dbReference type="CDD" id="cd00082">
    <property type="entry name" value="HisKA"/>
    <property type="match status" value="1"/>
</dbReference>
<feature type="transmembrane region" description="Helical" evidence="8">
    <location>
        <begin position="902"/>
        <end position="923"/>
    </location>
</feature>
<dbReference type="RefSeq" id="WP_176618859.1">
    <property type="nucleotide sequence ID" value="NZ_WYET01000001.1"/>
</dbReference>
<dbReference type="InterPro" id="IPR003594">
    <property type="entry name" value="HATPase_dom"/>
</dbReference>
<evidence type="ECO:0000256" key="2">
    <source>
        <dbReference type="ARBA" id="ARBA00012438"/>
    </source>
</evidence>
<dbReference type="SUPFAM" id="SSF47384">
    <property type="entry name" value="Homodimeric domain of signal transducing histidine kinase"/>
    <property type="match status" value="1"/>
</dbReference>
<dbReference type="PROSITE" id="PS50109">
    <property type="entry name" value="HIS_KIN"/>
    <property type="match status" value="1"/>
</dbReference>
<dbReference type="Pfam" id="PF00512">
    <property type="entry name" value="HisKA"/>
    <property type="match status" value="1"/>
</dbReference>
<evidence type="ECO:0000256" key="3">
    <source>
        <dbReference type="ARBA" id="ARBA00022553"/>
    </source>
</evidence>
<dbReference type="InterPro" id="IPR011123">
    <property type="entry name" value="Y_Y_Y"/>
</dbReference>
<dbReference type="SUPFAM" id="SSF46689">
    <property type="entry name" value="Homeodomain-like"/>
    <property type="match status" value="1"/>
</dbReference>
<dbReference type="PROSITE" id="PS50110">
    <property type="entry name" value="RESPONSE_REGULATORY"/>
    <property type="match status" value="1"/>
</dbReference>
<dbReference type="EC" id="2.7.13.3" evidence="2"/>
<keyword evidence="8" id="KW-0472">Membrane</keyword>
<dbReference type="InterPro" id="IPR036890">
    <property type="entry name" value="HATPase_C_sf"/>
</dbReference>
<dbReference type="PANTHER" id="PTHR43547:SF2">
    <property type="entry name" value="HYBRID SIGNAL TRANSDUCTION HISTIDINE KINASE C"/>
    <property type="match status" value="1"/>
</dbReference>
<evidence type="ECO:0000259" key="9">
    <source>
        <dbReference type="PROSITE" id="PS01124"/>
    </source>
</evidence>
<dbReference type="InterPro" id="IPR011006">
    <property type="entry name" value="CheY-like_superfamily"/>
</dbReference>
<evidence type="ECO:0000313" key="12">
    <source>
        <dbReference type="EMBL" id="NVN16801.1"/>
    </source>
</evidence>
<sequence length="1505" mass="170281">MQKKSSHNGLVFLYPCTILVLLLCLGKSSLGQAQGSPKAHNRFSFNNLTVNDGLSQNSVVGIAQDTTGYLWFATQDGLNKYDGREFNIYKEQFEDVTRPTYSKLGKVFIDSDNTLWVITNPGTLKLYDRKKGEFQRIKSIDSASVVYEDSRRNIYVGTYKKGLFRIKANEKDTIQVLGGQDKSLEIYDLIEWGDHLWIAASGGIYKLINDKQALDTIYRSSGTNFSAFTANGENMYAGSYQKGLFIKSASSETFAQFKGFGNKRFPTDLVIQDLLLDKYGRLWVATYGQGLYIIDFSTKSFRHFLADRNNPDAIHYDDILFLFEDFTGTIWLGTDGAGVSYYDEYLAKFNILTNKNVPKEAHVDVIRAIAKDGRSLWLGTSGKGLTKINLDTQQAFTIKIGESNLIGDRIMSLYHDGNTLWIGHQEHGLQKMLGNDQIETIEELRNHTIWKIYGASNNQLWLCTRNKGLILFDKKNGIVAQFNSENSNLTTDNIRTIEHFKDNIFWVGTEQSGLFSLNMDTRRIVKIDSIADDIKSLLHKNDRLWIGTNGNGLKSYEPSTGEILHFTVKTGLPNNVVYGILPDEQGNLWLSSNRGISRFSYHNGKHAVENYGNYDGLQSYEFNTGAYFKDEDGTLYFGGLEGLNWFRPEQLQTNPFKPKTVITNVKVFNDTRNLSENVPLKHTQNTITFAFSSLQFSQPSLNQYKYRLIGNDENWINAGNNNTARYTNLSPGEYTFQVLSSNYDGIWGDVPATYGFEINQPWHFTNMAAAVFTTFTFQGAFTAIGIFMVLIFLRLRKRDYILYGSYILIFSAYFFMRVDLELQLGLFFKDLDSYHYFLTPLLFLVTGLFILFVDSFAEIKKHNAKFSKEIKLFAAITLLFSVLSFLYLVITQNLTLVKHHLNIILLPLHVYSIYAVVRAFIVVKSPLRYYILLGNFFLVGFTVLGVYYGSQNDLSAGVEANNVFGFYSFNISQLGVFLELLVFSMGLGHKFYLVEIEKNKFQKLDELKTKLYTDISHEIRTPLTLISGPIEHQLDRAGLSNDDKKELSLIKNNTQRLLGLVNQMLDLSMIDSGQFKPNVAKGDLKGLLIQLIEAFSYVAKDKSMDIQHNIKKLGNAWFDADVVEKIISNLLSNAIKYAPKNSTIMVTAEEEQQNLVFSILNSTDGLKIEDLSKLFKRFHQNSEKSEGVGVGLALVRELVSLSKGSIIAHNIGEGKIQFTLTLPIGQPVKIPQSTPEPSSYGKLIPTEGTISGKSKKPTLLIVEDDNDILSYVVSIFKHEYIILKAPNGKKGIEVVQEELPDLIISDIMMPICSGIELCHTIKENETSSHIPIILLTAKADQESQLSGLETGADAYVTKPFSPQILKVRVEKLLENRSRLQEHYSKTFKVDPGLVPTKTEQEFLQRLQRVLDKHITSTEFTSEKFAKLMLMSRSQLHKKLHAVTGMSTTEFVRTQRINLAKELLCHSDATISEIAYQVGFNTPSYFNKVFKEIVGCTPNEYLSKQV</sequence>
<name>A0A850N6B3_9FLAO</name>
<evidence type="ECO:0000256" key="7">
    <source>
        <dbReference type="PROSITE-ProRule" id="PRU00169"/>
    </source>
</evidence>
<dbReference type="Gene3D" id="3.40.50.2300">
    <property type="match status" value="1"/>
</dbReference>
<dbReference type="SMART" id="SM00388">
    <property type="entry name" value="HisKA"/>
    <property type="match status" value="1"/>
</dbReference>
<dbReference type="SMART" id="SM00387">
    <property type="entry name" value="HATPase_c"/>
    <property type="match status" value="1"/>
</dbReference>
<dbReference type="Gene3D" id="1.10.10.60">
    <property type="entry name" value="Homeodomain-like"/>
    <property type="match status" value="1"/>
</dbReference>
<dbReference type="InterPro" id="IPR013783">
    <property type="entry name" value="Ig-like_fold"/>
</dbReference>
<dbReference type="Pfam" id="PF07495">
    <property type="entry name" value="Y_Y_Y"/>
    <property type="match status" value="1"/>
</dbReference>
<dbReference type="Pfam" id="PF12833">
    <property type="entry name" value="HTH_18"/>
    <property type="match status" value="1"/>
</dbReference>
<dbReference type="SUPFAM" id="SSF63829">
    <property type="entry name" value="Calcium-dependent phosphotriesterase"/>
    <property type="match status" value="1"/>
</dbReference>
<dbReference type="Pfam" id="PF02518">
    <property type="entry name" value="HATPase_c"/>
    <property type="match status" value="1"/>
</dbReference>
<proteinExistence type="predicted"/>
<feature type="domain" description="Histidine kinase" evidence="10">
    <location>
        <begin position="1014"/>
        <end position="1226"/>
    </location>
</feature>
<dbReference type="Gene3D" id="2.60.40.10">
    <property type="entry name" value="Immunoglobulins"/>
    <property type="match status" value="1"/>
</dbReference>
<dbReference type="InterPro" id="IPR003661">
    <property type="entry name" value="HisK_dim/P_dom"/>
</dbReference>
<feature type="transmembrane region" description="Helical" evidence="8">
    <location>
        <begin position="930"/>
        <end position="950"/>
    </location>
</feature>
<dbReference type="EMBL" id="WYET01000001">
    <property type="protein sequence ID" value="NVN16801.1"/>
    <property type="molecule type" value="Genomic_DNA"/>
</dbReference>
<dbReference type="SMART" id="SM00448">
    <property type="entry name" value="REC"/>
    <property type="match status" value="1"/>
</dbReference>
<dbReference type="Pfam" id="PF00072">
    <property type="entry name" value="Response_reg"/>
    <property type="match status" value="1"/>
</dbReference>
<dbReference type="FunFam" id="1.10.287.130:FF:000045">
    <property type="entry name" value="Two-component system sensor histidine kinase/response regulator"/>
    <property type="match status" value="1"/>
</dbReference>
<organism evidence="12 13">
    <name type="scientific">Flagellimonas chongwuensis</name>
    <dbReference type="NCBI Taxonomy" id="2697365"/>
    <lineage>
        <taxon>Bacteria</taxon>
        <taxon>Pseudomonadati</taxon>
        <taxon>Bacteroidota</taxon>
        <taxon>Flavobacteriia</taxon>
        <taxon>Flavobacteriales</taxon>
        <taxon>Flavobacteriaceae</taxon>
        <taxon>Flagellimonas</taxon>
    </lineage>
</organism>
<gene>
    <name evidence="12" type="ORF">GUA46_00490</name>
</gene>
<dbReference type="Gene3D" id="2.130.10.10">
    <property type="entry name" value="YVTN repeat-like/Quinoprotein amine dehydrogenase"/>
    <property type="match status" value="2"/>
</dbReference>
<evidence type="ECO:0000256" key="1">
    <source>
        <dbReference type="ARBA" id="ARBA00000085"/>
    </source>
</evidence>
<accession>A0A850N6B3</accession>
<evidence type="ECO:0000256" key="5">
    <source>
        <dbReference type="ARBA" id="ARBA00023125"/>
    </source>
</evidence>
<dbReference type="InterPro" id="IPR009057">
    <property type="entry name" value="Homeodomain-like_sf"/>
</dbReference>
<dbReference type="InterPro" id="IPR036097">
    <property type="entry name" value="HisK_dim/P_sf"/>
</dbReference>
<dbReference type="CDD" id="cd17574">
    <property type="entry name" value="REC_OmpR"/>
    <property type="match status" value="1"/>
</dbReference>
<evidence type="ECO:0000259" key="11">
    <source>
        <dbReference type="PROSITE" id="PS50110"/>
    </source>
</evidence>
<dbReference type="InterPro" id="IPR018062">
    <property type="entry name" value="HTH_AraC-typ_CS"/>
</dbReference>
<feature type="transmembrane region" description="Helical" evidence="8">
    <location>
        <begin position="970"/>
        <end position="993"/>
    </location>
</feature>
<feature type="modified residue" description="4-aspartylphosphate" evidence="7">
    <location>
        <position position="1306"/>
    </location>
</feature>
<comment type="caution">
    <text evidence="12">The sequence shown here is derived from an EMBL/GenBank/DDBJ whole genome shotgun (WGS) entry which is preliminary data.</text>
</comment>
<dbReference type="SUPFAM" id="SSF55874">
    <property type="entry name" value="ATPase domain of HSP90 chaperone/DNA topoisomerase II/histidine kinase"/>
    <property type="match status" value="1"/>
</dbReference>
<keyword evidence="6" id="KW-0804">Transcription</keyword>
<dbReference type="Gene3D" id="1.10.287.130">
    <property type="match status" value="1"/>
</dbReference>
<comment type="catalytic activity">
    <reaction evidence="1">
        <text>ATP + protein L-histidine = ADP + protein N-phospho-L-histidine.</text>
        <dbReference type="EC" id="2.7.13.3"/>
    </reaction>
</comment>
<dbReference type="PROSITE" id="PS00041">
    <property type="entry name" value="HTH_ARAC_FAMILY_1"/>
    <property type="match status" value="1"/>
</dbReference>
<dbReference type="InterPro" id="IPR005467">
    <property type="entry name" value="His_kinase_dom"/>
</dbReference>
<dbReference type="SUPFAM" id="SSF52172">
    <property type="entry name" value="CheY-like"/>
    <property type="match status" value="1"/>
</dbReference>
<dbReference type="Proteomes" id="UP000558089">
    <property type="component" value="Unassembled WGS sequence"/>
</dbReference>
<dbReference type="GO" id="GO:0000155">
    <property type="term" value="F:phosphorelay sensor kinase activity"/>
    <property type="evidence" value="ECO:0007669"/>
    <property type="project" value="InterPro"/>
</dbReference>
<feature type="domain" description="Response regulatory" evidence="11">
    <location>
        <begin position="1258"/>
        <end position="1373"/>
    </location>
</feature>
<keyword evidence="13" id="KW-1185">Reference proteome</keyword>
<evidence type="ECO:0000256" key="8">
    <source>
        <dbReference type="SAM" id="Phobius"/>
    </source>
</evidence>
<dbReference type="InterPro" id="IPR011110">
    <property type="entry name" value="Reg_prop"/>
</dbReference>
<feature type="transmembrane region" description="Helical" evidence="8">
    <location>
        <begin position="767"/>
        <end position="793"/>
    </location>
</feature>
<dbReference type="SUPFAM" id="SSF50998">
    <property type="entry name" value="Quinoprotein alcohol dehydrogenase-like"/>
    <property type="match status" value="1"/>
</dbReference>
<dbReference type="Pfam" id="PF07494">
    <property type="entry name" value="Reg_prop"/>
    <property type="match status" value="3"/>
</dbReference>
<feature type="transmembrane region" description="Helical" evidence="8">
    <location>
        <begin position="836"/>
        <end position="857"/>
    </location>
</feature>
<dbReference type="GO" id="GO:0003700">
    <property type="term" value="F:DNA-binding transcription factor activity"/>
    <property type="evidence" value="ECO:0007669"/>
    <property type="project" value="InterPro"/>
</dbReference>